<keyword evidence="5" id="KW-1185">Reference proteome</keyword>
<dbReference type="GO" id="GO:0030466">
    <property type="term" value="P:silent mating-type cassette heterochromatin formation"/>
    <property type="evidence" value="ECO:0007669"/>
    <property type="project" value="TreeGrafter"/>
</dbReference>
<feature type="region of interest" description="Disordered" evidence="1">
    <location>
        <begin position="1"/>
        <end position="21"/>
    </location>
</feature>
<feature type="domain" description="Cryptic loci regulator 2 C-terminal" evidence="2">
    <location>
        <begin position="399"/>
        <end position="533"/>
    </location>
</feature>
<evidence type="ECO:0008006" key="6">
    <source>
        <dbReference type="Google" id="ProtNLM"/>
    </source>
</evidence>
<dbReference type="OrthoDB" id="438224at2759"/>
<evidence type="ECO:0000259" key="3">
    <source>
        <dbReference type="Pfam" id="PF16761"/>
    </source>
</evidence>
<dbReference type="InterPro" id="IPR018839">
    <property type="entry name" value="Tscrpt-silencing_Clr2_C"/>
</dbReference>
<dbReference type="GO" id="GO:0070824">
    <property type="term" value="C:SHREC complex"/>
    <property type="evidence" value="ECO:0007669"/>
    <property type="project" value="InterPro"/>
</dbReference>
<evidence type="ECO:0000259" key="2">
    <source>
        <dbReference type="Pfam" id="PF10383"/>
    </source>
</evidence>
<accession>A0A2B7XVY1</accession>
<dbReference type="PANTHER" id="PTHR38046:SF1">
    <property type="entry name" value="CRYPTIC LOCI REGULATOR 2"/>
    <property type="match status" value="1"/>
</dbReference>
<evidence type="ECO:0000256" key="1">
    <source>
        <dbReference type="SAM" id="MobiDB-lite"/>
    </source>
</evidence>
<comment type="caution">
    <text evidence="4">The sequence shown here is derived from an EMBL/GenBank/DDBJ whole genome shotgun (WGS) entry which is preliminary data.</text>
</comment>
<organism evidence="4 5">
    <name type="scientific">Polytolypa hystricis (strain UAMH7299)</name>
    <dbReference type="NCBI Taxonomy" id="1447883"/>
    <lineage>
        <taxon>Eukaryota</taxon>
        <taxon>Fungi</taxon>
        <taxon>Dikarya</taxon>
        <taxon>Ascomycota</taxon>
        <taxon>Pezizomycotina</taxon>
        <taxon>Eurotiomycetes</taxon>
        <taxon>Eurotiomycetidae</taxon>
        <taxon>Onygenales</taxon>
        <taxon>Onygenales incertae sedis</taxon>
        <taxon>Polytolypa</taxon>
    </lineage>
</organism>
<evidence type="ECO:0000313" key="4">
    <source>
        <dbReference type="EMBL" id="PGH12921.1"/>
    </source>
</evidence>
<protein>
    <recommendedName>
        <fullName evidence="6">Cryptic loci regulator 2 N-terminal domain-containing protein</fullName>
    </recommendedName>
</protein>
<name>A0A2B7XVY1_POLH7</name>
<dbReference type="GO" id="GO:0031934">
    <property type="term" value="C:mating-type region heterochromatin"/>
    <property type="evidence" value="ECO:0007669"/>
    <property type="project" value="TreeGrafter"/>
</dbReference>
<dbReference type="GO" id="GO:0033553">
    <property type="term" value="C:rDNA heterochromatin"/>
    <property type="evidence" value="ECO:0007669"/>
    <property type="project" value="TreeGrafter"/>
</dbReference>
<gene>
    <name evidence="4" type="ORF">AJ80_06526</name>
</gene>
<feature type="region of interest" description="Disordered" evidence="1">
    <location>
        <begin position="656"/>
        <end position="735"/>
    </location>
</feature>
<dbReference type="Pfam" id="PF16761">
    <property type="entry name" value="Clr2_transil"/>
    <property type="match status" value="1"/>
</dbReference>
<dbReference type="Proteomes" id="UP000224634">
    <property type="component" value="Unassembled WGS sequence"/>
</dbReference>
<dbReference type="STRING" id="1447883.A0A2B7XVY1"/>
<sequence>MPPLINEGEGDESRAASPFEKDSETFVKVPIDRTFSDGDENQWPTDPKYISVNPNLYMKKLATMWMKQQGKAVPGQNYILDKLPDGYALMSRPRRLNPDIYDKFLYGHPSRLYFNSPNRFWPHFLFLMSHGSTPCRCDLCTAPQKPASSASGVSRGRGRGRGRGGSLGLTRLPEAPSKHAGRPKVKKYLAEDQEGTEDKYKTLVYELKMKGKLDRRVREDKSMDWRAEREQMELHLTRMSMQHSFIPRHGELVFFCPRLAGELRFNFDTDRFEVYAEEKRRFLGPPEWRAGTVAQVPEEPVVLADVISETPKRMAINMSGFRVETFPDPNDTDKSLSSQYSYLPMHAIRPLNYWRIFLQGVPEESWHPSIKYALTIMSSFSVLEKYNFKGNWPNAAISCKGVYLGSELLLEGDSVRLMPQDQKLRDDPDPEHVTDVLSINRIKYDLKNCNADISSPLLSEKMAVRFIGKAYTLSPNRAYRPEGSHKPTALTRDEVVDSFRCVGMSEYGPWYHLHDPKNNLKVSMDEVVGRCFESELMEVMFGDLSLGLDLESVISGREYGRLTDQRIPPGKEWFPGDYRLETLALETLNGIEVGTYDDARDLKMWRANLNIIDKTATAADLKAAKIPRAVGRPREGLIGGKTKTFLAFESVGKTSTMVSSSLGPPGTSTNATPSAQVSEEEEEGGDVDEESSESDESDPLAAPLQPTFFRGGTEESSGGDYRPVLEPTAKRRKHN</sequence>
<feature type="domain" description="Cryptic loci regulator 2 N-terminal" evidence="3">
    <location>
        <begin position="78"/>
        <end position="140"/>
    </location>
</feature>
<dbReference type="Pfam" id="PF10383">
    <property type="entry name" value="Clr2"/>
    <property type="match status" value="1"/>
</dbReference>
<feature type="compositionally biased region" description="Polar residues" evidence="1">
    <location>
        <begin position="656"/>
        <end position="676"/>
    </location>
</feature>
<feature type="region of interest" description="Disordered" evidence="1">
    <location>
        <begin position="143"/>
        <end position="184"/>
    </location>
</feature>
<dbReference type="InterPro" id="IPR038986">
    <property type="entry name" value="Clr2"/>
</dbReference>
<feature type="compositionally biased region" description="Acidic residues" evidence="1">
    <location>
        <begin position="678"/>
        <end position="698"/>
    </location>
</feature>
<dbReference type="InterPro" id="IPR031915">
    <property type="entry name" value="Clr2_N"/>
</dbReference>
<feature type="compositionally biased region" description="Basic and acidic residues" evidence="1">
    <location>
        <begin position="11"/>
        <end position="21"/>
    </location>
</feature>
<dbReference type="PANTHER" id="PTHR38046">
    <property type="entry name" value="CRYPTIC LOCI REGULATOR 2"/>
    <property type="match status" value="1"/>
</dbReference>
<reference evidence="4 5" key="1">
    <citation type="submission" date="2017-10" db="EMBL/GenBank/DDBJ databases">
        <title>Comparative genomics in systemic dimorphic fungi from Ajellomycetaceae.</title>
        <authorList>
            <person name="Munoz J.F."/>
            <person name="Mcewen J.G."/>
            <person name="Clay O.K."/>
            <person name="Cuomo C.A."/>
        </authorList>
    </citation>
    <scope>NUCLEOTIDE SEQUENCE [LARGE SCALE GENOMIC DNA]</scope>
    <source>
        <strain evidence="4 5">UAMH7299</strain>
    </source>
</reference>
<evidence type="ECO:0000313" key="5">
    <source>
        <dbReference type="Proteomes" id="UP000224634"/>
    </source>
</evidence>
<dbReference type="AlphaFoldDB" id="A0A2B7XVY1"/>
<proteinExistence type="predicted"/>
<dbReference type="EMBL" id="PDNA01000110">
    <property type="protein sequence ID" value="PGH12921.1"/>
    <property type="molecule type" value="Genomic_DNA"/>
</dbReference>